<keyword evidence="3" id="KW-1185">Reference proteome</keyword>
<proteinExistence type="predicted"/>
<dbReference type="GO" id="GO:0016787">
    <property type="term" value="F:hydrolase activity"/>
    <property type="evidence" value="ECO:0007669"/>
    <property type="project" value="InterPro"/>
</dbReference>
<feature type="domain" description="Calcineurin-like phosphoesterase" evidence="1">
    <location>
        <begin position="73"/>
        <end position="152"/>
    </location>
</feature>
<dbReference type="InterPro" id="IPR004843">
    <property type="entry name" value="Calcineurin-like_PHP"/>
</dbReference>
<dbReference type="PANTHER" id="PTHR46546">
    <property type="entry name" value="SHEWANELLA-LIKE PROTEIN PHOSPHATASE 1"/>
    <property type="match status" value="1"/>
</dbReference>
<sequence>MYAATATAWQPQPHPQTPFPTENWMAPAKDTYFFCDLHADADAFLRSLKLSYLVTLDSTVERITLTTKGRSGQIIIGGDCFDKGPSNLALFRLIAQLKHAECDLVLLAGNHDIRIYAGLLATDFMDDLRQAHFFVRMGRKTASLFAEIHRHYCQGEKLPGLADSVIRRRLFPSEDWFDFFPAYAQHTMPKSKIDKELKQIRKKQDDFIQACGEHGLSLPEIYQAVAKAKELFLSPDGEFAWFFQSLDLIHLAGSYCFSHAGLDDQFAEKLVAHSADELNQTFREQMNQGRIFEMYYSEFGNVFRTKYRANDWPLTERGSDILRRNHIFAIVNGHRSHREGQQLFLRQGLLNFECDTQLNANCRRKSNLQTPGEAVTIFYADGMVSALSSDFPMTKQFHPKQLQQH</sequence>
<dbReference type="Pfam" id="PF00149">
    <property type="entry name" value="Metallophos"/>
    <property type="match status" value="1"/>
</dbReference>
<dbReference type="SUPFAM" id="SSF56300">
    <property type="entry name" value="Metallo-dependent phosphatases"/>
    <property type="match status" value="1"/>
</dbReference>
<protein>
    <recommendedName>
        <fullName evidence="1">Calcineurin-like phosphoesterase domain-containing protein</fullName>
    </recommendedName>
</protein>
<accession>A0A410H4N1</accession>
<reference evidence="2 3" key="1">
    <citation type="journal article" date="2018" name="Environ. Microbiol.">
        <title>Genomes of ubiquitous marine and hypersaline Hydrogenovibrio, Thiomicrorhabdus and Thiomicrospira spp. encode a diversity of mechanisms to sustain chemolithoautotrophy in heterogeneous environments.</title>
        <authorList>
            <person name="Scott K.M."/>
            <person name="Williams J."/>
            <person name="Porter C.M.B."/>
            <person name="Russel S."/>
            <person name="Harmer T.L."/>
            <person name="Paul J.H."/>
            <person name="Antonen K.M."/>
            <person name="Bridges M.K."/>
            <person name="Camper G.J."/>
            <person name="Campla C.K."/>
            <person name="Casella L.G."/>
            <person name="Chase E."/>
            <person name="Conrad J.W."/>
            <person name="Cruz M.C."/>
            <person name="Dunlap D.S."/>
            <person name="Duran L."/>
            <person name="Fahsbender E.M."/>
            <person name="Goldsmith D.B."/>
            <person name="Keeley R.F."/>
            <person name="Kondoff M.R."/>
            <person name="Kussy B.I."/>
            <person name="Lane M.K."/>
            <person name="Lawler S."/>
            <person name="Leigh B.A."/>
            <person name="Lewis C."/>
            <person name="Lostal L.M."/>
            <person name="Marking D."/>
            <person name="Mancera P.A."/>
            <person name="McClenthan E.C."/>
            <person name="McIntyre E.A."/>
            <person name="Mine J.A."/>
            <person name="Modi S."/>
            <person name="Moore B.D."/>
            <person name="Morgan W.A."/>
            <person name="Nelson K.M."/>
            <person name="Nguyen K.N."/>
            <person name="Ogburn N."/>
            <person name="Parrino D.G."/>
            <person name="Pedapudi A.D."/>
            <person name="Pelham R.P."/>
            <person name="Preece A.M."/>
            <person name="Rampersad E.A."/>
            <person name="Richardson J.C."/>
            <person name="Rodgers C.M."/>
            <person name="Schaffer B.L."/>
            <person name="Sheridan N.E."/>
            <person name="Solone M.R."/>
            <person name="Staley Z.R."/>
            <person name="Tabuchi M."/>
            <person name="Waide R.J."/>
            <person name="Wanjugi P.W."/>
            <person name="Young S."/>
            <person name="Clum A."/>
            <person name="Daum C."/>
            <person name="Huntemann M."/>
            <person name="Ivanova N."/>
            <person name="Kyrpides N."/>
            <person name="Mikhailova N."/>
            <person name="Palaniappan K."/>
            <person name="Pillay M."/>
            <person name="Reddy T.B.K."/>
            <person name="Shapiro N."/>
            <person name="Stamatis D."/>
            <person name="Varghese N."/>
            <person name="Woyke T."/>
            <person name="Boden R."/>
            <person name="Freyermuth S.K."/>
            <person name="Kerfeld C.A."/>
        </authorList>
    </citation>
    <scope>NUCLEOTIDE SEQUENCE [LARGE SCALE GENOMIC DNA]</scope>
    <source>
        <strain evidence="2 3">JR-2</strain>
    </source>
</reference>
<dbReference type="RefSeq" id="WP_128385221.1">
    <property type="nucleotide sequence ID" value="NZ_CP035033.1"/>
</dbReference>
<dbReference type="AlphaFoldDB" id="A0A410H4N1"/>
<name>A0A410H4N1_9GAMM</name>
<dbReference type="KEGG" id="htr:EPV75_09465"/>
<organism evidence="2 3">
    <name type="scientific">Hydrogenovibrio thermophilus</name>
    <dbReference type="NCBI Taxonomy" id="265883"/>
    <lineage>
        <taxon>Bacteria</taxon>
        <taxon>Pseudomonadati</taxon>
        <taxon>Pseudomonadota</taxon>
        <taxon>Gammaproteobacteria</taxon>
        <taxon>Thiotrichales</taxon>
        <taxon>Piscirickettsiaceae</taxon>
        <taxon>Hydrogenovibrio</taxon>
    </lineage>
</organism>
<dbReference type="EMBL" id="CP035033">
    <property type="protein sequence ID" value="QAB15885.1"/>
    <property type="molecule type" value="Genomic_DNA"/>
</dbReference>
<evidence type="ECO:0000313" key="2">
    <source>
        <dbReference type="EMBL" id="QAB15885.1"/>
    </source>
</evidence>
<evidence type="ECO:0000313" key="3">
    <source>
        <dbReference type="Proteomes" id="UP000285478"/>
    </source>
</evidence>
<dbReference type="InterPro" id="IPR029052">
    <property type="entry name" value="Metallo-depent_PP-like"/>
</dbReference>
<dbReference type="Proteomes" id="UP000285478">
    <property type="component" value="Chromosome"/>
</dbReference>
<evidence type="ECO:0000259" key="1">
    <source>
        <dbReference type="Pfam" id="PF00149"/>
    </source>
</evidence>
<gene>
    <name evidence="2" type="ORF">EPV75_09465</name>
</gene>
<dbReference type="PANTHER" id="PTHR46546:SF4">
    <property type="entry name" value="SHEWANELLA-LIKE PROTEIN PHOSPHATASE 1"/>
    <property type="match status" value="1"/>
</dbReference>
<dbReference type="Gene3D" id="3.60.21.10">
    <property type="match status" value="1"/>
</dbReference>